<organism evidence="1 2">
    <name type="scientific">Parelaphostrongylus tenuis</name>
    <name type="common">Meningeal worm</name>
    <dbReference type="NCBI Taxonomy" id="148309"/>
    <lineage>
        <taxon>Eukaryota</taxon>
        <taxon>Metazoa</taxon>
        <taxon>Ecdysozoa</taxon>
        <taxon>Nematoda</taxon>
        <taxon>Chromadorea</taxon>
        <taxon>Rhabditida</taxon>
        <taxon>Rhabditina</taxon>
        <taxon>Rhabditomorpha</taxon>
        <taxon>Strongyloidea</taxon>
        <taxon>Metastrongylidae</taxon>
        <taxon>Parelaphostrongylus</taxon>
    </lineage>
</organism>
<dbReference type="Proteomes" id="UP001196413">
    <property type="component" value="Unassembled WGS sequence"/>
</dbReference>
<accession>A0AAD5MM38</accession>
<evidence type="ECO:0000313" key="2">
    <source>
        <dbReference type="Proteomes" id="UP001196413"/>
    </source>
</evidence>
<protein>
    <submittedName>
        <fullName evidence="1">Uncharacterized protein</fullName>
    </submittedName>
</protein>
<dbReference type="AlphaFoldDB" id="A0AAD5MM38"/>
<proteinExistence type="predicted"/>
<dbReference type="EMBL" id="JAHQIW010004093">
    <property type="protein sequence ID" value="KAJ1361040.1"/>
    <property type="molecule type" value="Genomic_DNA"/>
</dbReference>
<keyword evidence="2" id="KW-1185">Reference proteome</keyword>
<name>A0AAD5MM38_PARTN</name>
<comment type="caution">
    <text evidence="1">The sequence shown here is derived from an EMBL/GenBank/DDBJ whole genome shotgun (WGS) entry which is preliminary data.</text>
</comment>
<sequence>MINTTTGNVISGATCEKRDEIDGHTELPDFGQVNGLQICQKAYTHLILLTKAVEITKNMVCSIALITSNMSTLKNKVKKTVTNYTQDKTLIGYGQPPKNWSSIKSSRPAFTDIFNDRATGIRSQIKFEDLRECGFEETFPMSKIPIAYM</sequence>
<gene>
    <name evidence="1" type="ORF">KIN20_020194</name>
</gene>
<reference evidence="1" key="1">
    <citation type="submission" date="2021-06" db="EMBL/GenBank/DDBJ databases">
        <title>Parelaphostrongylus tenuis whole genome reference sequence.</title>
        <authorList>
            <person name="Garwood T.J."/>
            <person name="Larsen P.A."/>
            <person name="Fountain-Jones N.M."/>
            <person name="Garbe J.R."/>
            <person name="Macchietto M.G."/>
            <person name="Kania S.A."/>
            <person name="Gerhold R.W."/>
            <person name="Richards J.E."/>
            <person name="Wolf T.M."/>
        </authorList>
    </citation>
    <scope>NUCLEOTIDE SEQUENCE</scope>
    <source>
        <strain evidence="1">MNPRO001-30</strain>
        <tissue evidence="1">Meninges</tissue>
    </source>
</reference>
<evidence type="ECO:0000313" key="1">
    <source>
        <dbReference type="EMBL" id="KAJ1361040.1"/>
    </source>
</evidence>